<reference evidence="2" key="1">
    <citation type="submission" date="2016-12" db="EMBL/GenBank/DDBJ databases">
        <title>Discovery of methanogenic haloarchaea.</title>
        <authorList>
            <person name="Sorokin D.Y."/>
            <person name="Makarova K.S."/>
            <person name="Abbas B."/>
            <person name="Ferrer M."/>
            <person name="Golyshin P.N."/>
        </authorList>
    </citation>
    <scope>NUCLEOTIDE SEQUENCE [LARGE SCALE GENOMIC DNA]</scope>
    <source>
        <strain evidence="2">HMET1</strain>
    </source>
</reference>
<gene>
    <name evidence="2" type="ORF">BTN85_1442</name>
</gene>
<dbReference type="InterPro" id="IPR013783">
    <property type="entry name" value="Ig-like_fold"/>
</dbReference>
<protein>
    <submittedName>
        <fullName evidence="2">Cell surface protein</fullName>
    </submittedName>
</protein>
<dbReference type="Gene3D" id="2.60.40.10">
    <property type="entry name" value="Immunoglobulins"/>
    <property type="match status" value="4"/>
</dbReference>
<evidence type="ECO:0000259" key="1">
    <source>
        <dbReference type="Pfam" id="PF07705"/>
    </source>
</evidence>
<organism evidence="2 3">
    <name type="scientific">Methanohalarchaeum thermophilum</name>
    <dbReference type="NCBI Taxonomy" id="1903181"/>
    <lineage>
        <taxon>Archaea</taxon>
        <taxon>Methanobacteriati</taxon>
        <taxon>Methanobacteriota</taxon>
        <taxon>Methanonatronarchaeia</taxon>
        <taxon>Methanonatronarchaeales</taxon>
        <taxon>Methanonatronarchaeaceae</taxon>
        <taxon>Candidatus Methanohalarchaeum</taxon>
    </lineage>
</organism>
<comment type="caution">
    <text evidence="2">The sequence shown here is derived from an EMBL/GenBank/DDBJ whole genome shotgun (WGS) entry which is preliminary data.</text>
</comment>
<dbReference type="InParanoid" id="A0A1Q6DX46"/>
<feature type="domain" description="CARDB" evidence="1">
    <location>
        <begin position="31"/>
        <end position="109"/>
    </location>
</feature>
<evidence type="ECO:0000313" key="2">
    <source>
        <dbReference type="EMBL" id="OKY78937.1"/>
    </source>
</evidence>
<name>A0A1Q6DX46_METT1</name>
<accession>A0A1Q6DX46</accession>
<proteinExistence type="predicted"/>
<keyword evidence="3" id="KW-1185">Reference proteome</keyword>
<dbReference type="Pfam" id="PF07705">
    <property type="entry name" value="CARDB"/>
    <property type="match status" value="1"/>
</dbReference>
<dbReference type="STRING" id="1903181.BTN85_1442"/>
<sequence>MNKKALISLAICILITLTFCGCLEKHTNPQSDFIISDLTVNPKEVKSGKEVKVTVKVSNIGSQANSHIINLYLDNKSYSSEEVYLLAGEKINVSFNILKESIGDHQIQIGNLTDTLTIKQFSLEKVKDLSLTSKAGYIRLNWSLVEDAESYKVYRSVDGKEKLIDTTKNTFYIDEKCSYQEKYTYQISAIKNKLEGKKSNPMEGQPRYDIEVINLTISPKKSETGENININATVYNKINKTLNYTIDLVVDGKIENSKKLTIEAKDQIKSSFSLKKDIPKNYTIRIGNLVGSFEVIKPQKGEIQVQELSVSPKTLSVPPPGLPGYKEISNITVNVSVTNNKDFTITDTLKIYINDKLTKTDELTLKSGEQRLLTYSFKIKQEGSYLIKVRDLKTEFKVVLRM</sequence>
<dbReference type="PROSITE" id="PS51257">
    <property type="entry name" value="PROKAR_LIPOPROTEIN"/>
    <property type="match status" value="1"/>
</dbReference>
<dbReference type="AlphaFoldDB" id="A0A1Q6DX46"/>
<dbReference type="InterPro" id="IPR011635">
    <property type="entry name" value="CARDB"/>
</dbReference>
<evidence type="ECO:0000313" key="3">
    <source>
        <dbReference type="Proteomes" id="UP000185744"/>
    </source>
</evidence>
<dbReference type="EMBL" id="MSDW01000001">
    <property type="protein sequence ID" value="OKY78937.1"/>
    <property type="molecule type" value="Genomic_DNA"/>
</dbReference>
<dbReference type="Proteomes" id="UP000185744">
    <property type="component" value="Unassembled WGS sequence"/>
</dbReference>